<dbReference type="CDD" id="cd00037">
    <property type="entry name" value="CLECT"/>
    <property type="match status" value="1"/>
</dbReference>
<sequence>MTPRGQFKYYWTGLVVDSTDYNDWDNPNNFQWTDGTALDFINWDSQAPHNPCTYLENYILDSTNVYYRWDSGSCRYGVFCDPNIDPNFNPIDFICAMSLT</sequence>
<protein>
    <submittedName>
        <fullName evidence="3">C-type lectin domain-containing protein</fullName>
    </submittedName>
</protein>
<name>A0A914CTS4_9BILA</name>
<keyword evidence="2" id="KW-1185">Reference proteome</keyword>
<dbReference type="SUPFAM" id="SSF56436">
    <property type="entry name" value="C-type lectin-like"/>
    <property type="match status" value="1"/>
</dbReference>
<feature type="domain" description="C-type lectin" evidence="1">
    <location>
        <begin position="1"/>
        <end position="74"/>
    </location>
</feature>
<proteinExistence type="predicted"/>
<organism evidence="2 3">
    <name type="scientific">Acrobeloides nanus</name>
    <dbReference type="NCBI Taxonomy" id="290746"/>
    <lineage>
        <taxon>Eukaryota</taxon>
        <taxon>Metazoa</taxon>
        <taxon>Ecdysozoa</taxon>
        <taxon>Nematoda</taxon>
        <taxon>Chromadorea</taxon>
        <taxon>Rhabditida</taxon>
        <taxon>Tylenchina</taxon>
        <taxon>Cephalobomorpha</taxon>
        <taxon>Cephaloboidea</taxon>
        <taxon>Cephalobidae</taxon>
        <taxon>Acrobeloides</taxon>
    </lineage>
</organism>
<dbReference type="InterPro" id="IPR016187">
    <property type="entry name" value="CTDL_fold"/>
</dbReference>
<reference evidence="3" key="1">
    <citation type="submission" date="2022-11" db="UniProtKB">
        <authorList>
            <consortium name="WormBaseParasite"/>
        </authorList>
    </citation>
    <scope>IDENTIFICATION</scope>
</reference>
<evidence type="ECO:0000259" key="1">
    <source>
        <dbReference type="PROSITE" id="PS50041"/>
    </source>
</evidence>
<evidence type="ECO:0000313" key="2">
    <source>
        <dbReference type="Proteomes" id="UP000887540"/>
    </source>
</evidence>
<accession>A0A914CTS4</accession>
<dbReference type="InterPro" id="IPR016186">
    <property type="entry name" value="C-type_lectin-like/link_sf"/>
</dbReference>
<dbReference type="WBParaSite" id="ACRNAN_scaffold1418.g24871.t1">
    <property type="protein sequence ID" value="ACRNAN_scaffold1418.g24871.t1"/>
    <property type="gene ID" value="ACRNAN_scaffold1418.g24871"/>
</dbReference>
<dbReference type="InterPro" id="IPR001304">
    <property type="entry name" value="C-type_lectin-like"/>
</dbReference>
<dbReference type="PROSITE" id="PS50041">
    <property type="entry name" value="C_TYPE_LECTIN_2"/>
    <property type="match status" value="1"/>
</dbReference>
<evidence type="ECO:0000313" key="3">
    <source>
        <dbReference type="WBParaSite" id="ACRNAN_scaffold1418.g24871.t1"/>
    </source>
</evidence>
<dbReference type="Gene3D" id="3.10.100.10">
    <property type="entry name" value="Mannose-Binding Protein A, subunit A"/>
    <property type="match status" value="1"/>
</dbReference>
<dbReference type="AlphaFoldDB" id="A0A914CTS4"/>
<dbReference type="Proteomes" id="UP000887540">
    <property type="component" value="Unplaced"/>
</dbReference>